<evidence type="ECO:0000256" key="2">
    <source>
        <dbReference type="SAM" id="SignalP"/>
    </source>
</evidence>
<evidence type="ECO:0000313" key="5">
    <source>
        <dbReference type="Proteomes" id="UP000197032"/>
    </source>
</evidence>
<accession>A0A1Z5HWE8</accession>
<feature type="signal peptide" evidence="2">
    <location>
        <begin position="1"/>
        <end position="26"/>
    </location>
</feature>
<keyword evidence="1" id="KW-0677">Repeat</keyword>
<dbReference type="Proteomes" id="UP000197032">
    <property type="component" value="Unassembled WGS sequence"/>
</dbReference>
<feature type="chain" id="PRO_5012848590" description="SLH domain-containing protein" evidence="2">
    <location>
        <begin position="27"/>
        <end position="822"/>
    </location>
</feature>
<keyword evidence="2" id="KW-0732">Signal</keyword>
<feature type="domain" description="SLH" evidence="3">
    <location>
        <begin position="89"/>
        <end position="152"/>
    </location>
</feature>
<sequence>MKRYSKLLVLLVVAAFVLSLAGVASAAVFSDIDDSPAKGDIVKLNALGIINGYPDGTFKPGATITRAEFAKIAVIAAGYTEKEADMLASVSQYTDVPANEWYTGWINLATAKGLVKGYGDGRFGPNDEVTYEQVVTVLMRLLGYDDRLSGEWPYDYLIEAAKIELIKDVTFVTGTPAPRGDVAILTSTALDTNVANWDDEKEDFVVDTTTTLLAENFSGKSFVQDLTVTGWKVDNDGKFVITVDTQDTNLTEATLAEDANIVGGLIVPYLVNHKVDVVYNEDDDEIAYINVKSTLLKSDDVEKNDDGDIEVDGTAYENPDNLDVPLGEYFKVYLNDDNEVYKIVAVTNGGNPVLFKEYDADTDVISFKNDAAGPFDLDNYDEEDVLIVKDGQIADIDDLVENDVVYVTEDTNGNYHGLKLYLEAFSFSNSGELVSAYKEDGKVVELKIGSKKYSMTEASVKISTDNGDEFGAFDYDKLIDAFGTTVKFAVDKQNKLVYIAADIDEEEPTELYGSFVDVVDVNYKDQVTKVKLFTENGSTVTYSVDLDEITPIYENDGVTEAVYLGSDKFVTDTFVQFSLNDAGEIEALTALTTNGAITAADADTNRVKINGNWYFVTDNTVIINTDYNDADDDKEADLEDVADFLSYAEDNASDLNPIAVVFKEDGNEVEYLLISEELTVTEEGEYGIVTDLYSIGEDDYVEIDGTRYELATGGLNGAAVDDFVKYDLVDGKVTLTVEFDADADHTAEKKAVTDRDLSNNAIEIADYWYLFDGDTVVVDYTGDDPEYSTVSSVAVDDNVVFVEYGEGDDKPEDTLKFIFIVE</sequence>
<evidence type="ECO:0000256" key="1">
    <source>
        <dbReference type="ARBA" id="ARBA00022737"/>
    </source>
</evidence>
<name>A0A1Z5HWE8_9FIRM</name>
<evidence type="ECO:0000313" key="4">
    <source>
        <dbReference type="EMBL" id="GAW93856.1"/>
    </source>
</evidence>
<reference evidence="5" key="1">
    <citation type="journal article" date="2017" name="Appl. Environ. Microbiol.">
        <title>Genomic analysis of Calderihabitans maritimus KKC1, a thermophilic hydrogenogenic carboxydotrophic bacterium isolated from marine sediment.</title>
        <authorList>
            <person name="Omae K."/>
            <person name="Yoneda Y."/>
            <person name="Fukuyama Y."/>
            <person name="Yoshida T."/>
            <person name="Sako Y."/>
        </authorList>
    </citation>
    <scope>NUCLEOTIDE SEQUENCE [LARGE SCALE GENOMIC DNA]</scope>
    <source>
        <strain evidence="5">KKC1</strain>
    </source>
</reference>
<dbReference type="PANTHER" id="PTHR43308">
    <property type="entry name" value="OUTER MEMBRANE PROTEIN ALPHA-RELATED"/>
    <property type="match status" value="1"/>
</dbReference>
<dbReference type="RefSeq" id="WP_088554913.1">
    <property type="nucleotide sequence ID" value="NZ_BDGJ01000168.1"/>
</dbReference>
<dbReference type="EMBL" id="BDGJ01000168">
    <property type="protein sequence ID" value="GAW93856.1"/>
    <property type="molecule type" value="Genomic_DNA"/>
</dbReference>
<dbReference type="Pfam" id="PF00395">
    <property type="entry name" value="SLH"/>
    <property type="match status" value="2"/>
</dbReference>
<dbReference type="InterPro" id="IPR001119">
    <property type="entry name" value="SLH_dom"/>
</dbReference>
<comment type="caution">
    <text evidence="4">The sequence shown here is derived from an EMBL/GenBank/DDBJ whole genome shotgun (WGS) entry which is preliminary data.</text>
</comment>
<dbReference type="InterPro" id="IPR051465">
    <property type="entry name" value="Cell_Envelope_Struct_Comp"/>
</dbReference>
<dbReference type="OrthoDB" id="1706086at2"/>
<feature type="domain" description="SLH" evidence="3">
    <location>
        <begin position="24"/>
        <end position="87"/>
    </location>
</feature>
<proteinExistence type="predicted"/>
<dbReference type="AlphaFoldDB" id="A0A1Z5HWE8"/>
<evidence type="ECO:0000259" key="3">
    <source>
        <dbReference type="PROSITE" id="PS51272"/>
    </source>
</evidence>
<keyword evidence="5" id="KW-1185">Reference proteome</keyword>
<protein>
    <recommendedName>
        <fullName evidence="3">SLH domain-containing protein</fullName>
    </recommendedName>
</protein>
<dbReference type="PROSITE" id="PS51272">
    <property type="entry name" value="SLH"/>
    <property type="match status" value="2"/>
</dbReference>
<dbReference type="PANTHER" id="PTHR43308:SF5">
    <property type="entry name" value="S-LAYER PROTEIN _ PEPTIDOGLYCAN ENDO-BETA-N-ACETYLGLUCOSAMINIDASE"/>
    <property type="match status" value="1"/>
</dbReference>
<organism evidence="4 5">
    <name type="scientific">Calderihabitans maritimus</name>
    <dbReference type="NCBI Taxonomy" id="1246530"/>
    <lineage>
        <taxon>Bacteria</taxon>
        <taxon>Bacillati</taxon>
        <taxon>Bacillota</taxon>
        <taxon>Clostridia</taxon>
        <taxon>Neomoorellales</taxon>
        <taxon>Calderihabitantaceae</taxon>
        <taxon>Calderihabitans</taxon>
    </lineage>
</organism>
<gene>
    <name evidence="4" type="ORF">KKC1_29810</name>
</gene>